<dbReference type="PROSITE" id="PS50089">
    <property type="entry name" value="ZF_RING_2"/>
    <property type="match status" value="1"/>
</dbReference>
<comment type="catalytic activity">
    <reaction evidence="1">
        <text>S-ubiquitinyl-[E2 ubiquitin-conjugating enzyme]-L-cysteine + [acceptor protein]-L-lysine = [E2 ubiquitin-conjugating enzyme]-L-cysteine + N(6)-ubiquitinyl-[acceptor protein]-L-lysine.</text>
        <dbReference type="EC" id="2.3.2.27"/>
    </reaction>
</comment>
<feature type="region of interest" description="Disordered" evidence="9">
    <location>
        <begin position="128"/>
        <end position="198"/>
    </location>
</feature>
<evidence type="ECO:0000256" key="2">
    <source>
        <dbReference type="ARBA" id="ARBA00012483"/>
    </source>
</evidence>
<dbReference type="OrthoDB" id="8062037at2759"/>
<dbReference type="InterPro" id="IPR045191">
    <property type="entry name" value="MBR1/2-like"/>
</dbReference>
<dbReference type="PANTHER" id="PTHR22937:SF65">
    <property type="entry name" value="E3 UBIQUITIN-PROTEIN LIGASE ARK2C"/>
    <property type="match status" value="1"/>
</dbReference>
<reference evidence="11" key="1">
    <citation type="submission" date="2020-10" db="EMBL/GenBank/DDBJ databases">
        <authorList>
            <person name="Han B."/>
            <person name="Lu T."/>
            <person name="Zhao Q."/>
            <person name="Huang X."/>
            <person name="Zhao Y."/>
        </authorList>
    </citation>
    <scope>NUCLEOTIDE SEQUENCE</scope>
</reference>
<organism evidence="11 12">
    <name type="scientific">Miscanthus lutarioriparius</name>
    <dbReference type="NCBI Taxonomy" id="422564"/>
    <lineage>
        <taxon>Eukaryota</taxon>
        <taxon>Viridiplantae</taxon>
        <taxon>Streptophyta</taxon>
        <taxon>Embryophyta</taxon>
        <taxon>Tracheophyta</taxon>
        <taxon>Spermatophyta</taxon>
        <taxon>Magnoliopsida</taxon>
        <taxon>Liliopsida</taxon>
        <taxon>Poales</taxon>
        <taxon>Poaceae</taxon>
        <taxon>PACMAD clade</taxon>
        <taxon>Panicoideae</taxon>
        <taxon>Andropogonodae</taxon>
        <taxon>Andropogoneae</taxon>
        <taxon>Saccharinae</taxon>
        <taxon>Miscanthus</taxon>
    </lineage>
</organism>
<evidence type="ECO:0000256" key="6">
    <source>
        <dbReference type="ARBA" id="ARBA00022786"/>
    </source>
</evidence>
<sequence>MGLPSVLGPQPPIPHLQLRLINKAPRKKPHQQEQFLRSLEGGCVLARRRPEHGALPLRPVGERRFEPPIGRPRRLSKIKSLCSCVMAGHHHNNTHASRMDHVNRFQSEPQPFGPKLFMHSRTDAANGALSSGYGGAPIRPNDIPSSSHTGQSHIQHSDAPGTMLAPYSGYPHAGSSSSIYAPHNTHHPPSLSYPNRSEDNFIPSSHMDDRRVALKRRNPIIHPVDGVNIGSCYAGSSSNPQFPRYIPAPEPCPPRVTSNMGSSYWSDHPFDSHGGSQRNVRGRHDHNPIHLGHNPGVPCASSSTHGSQNHTPVIGPPRSTAVPQDRAHFSIPPRVTAPGTDGNSSMAFRERPYYSAPQRTNINAPPIPTPPGSSDSPHFVHGGYAPRAVPPNSISTYPAPAFATSNNSVTVTHEPDIPSYRPAILGYQPAVPSYPPATSAAASSVHAEATASSRHLGHVALGSSGSARSRRLRDSHHAFRPLIIEENNLRGPAAERFMMLDQLVIHESREDSDPHWDMRLDIDDMSYEELLALGERIGNVNTGLADEKLSSCVMEITCCSSARTHGDTESARCVICLEDYKFKDSIGKLKCGHDYHADCIKKWLQVKNACPVCKASAADDSGGTE</sequence>
<dbReference type="CDD" id="cd16469">
    <property type="entry name" value="RING-H2_RNF24-like"/>
    <property type="match status" value="1"/>
</dbReference>
<evidence type="ECO:0000313" key="12">
    <source>
        <dbReference type="Proteomes" id="UP000604825"/>
    </source>
</evidence>
<keyword evidence="7" id="KW-0862">Zinc</keyword>
<dbReference type="AlphaFoldDB" id="A0A811S188"/>
<evidence type="ECO:0000256" key="9">
    <source>
        <dbReference type="SAM" id="MobiDB-lite"/>
    </source>
</evidence>
<feature type="region of interest" description="Disordered" evidence="9">
    <location>
        <begin position="357"/>
        <end position="377"/>
    </location>
</feature>
<keyword evidence="6" id="KW-0833">Ubl conjugation pathway</keyword>
<evidence type="ECO:0000256" key="3">
    <source>
        <dbReference type="ARBA" id="ARBA00022679"/>
    </source>
</evidence>
<dbReference type="GO" id="GO:0008270">
    <property type="term" value="F:zinc ion binding"/>
    <property type="evidence" value="ECO:0007669"/>
    <property type="project" value="UniProtKB-KW"/>
</dbReference>
<accession>A0A811S188</accession>
<evidence type="ECO:0000259" key="10">
    <source>
        <dbReference type="PROSITE" id="PS50089"/>
    </source>
</evidence>
<comment type="caution">
    <text evidence="11">The sequence shown here is derived from an EMBL/GenBank/DDBJ whole genome shotgun (WGS) entry which is preliminary data.</text>
</comment>
<dbReference type="SMART" id="SM00184">
    <property type="entry name" value="RING"/>
    <property type="match status" value="1"/>
</dbReference>
<dbReference type="InterPro" id="IPR001841">
    <property type="entry name" value="Znf_RING"/>
</dbReference>
<evidence type="ECO:0000256" key="8">
    <source>
        <dbReference type="PROSITE-ProRule" id="PRU00175"/>
    </source>
</evidence>
<keyword evidence="4" id="KW-0479">Metal-binding</keyword>
<dbReference type="InterPro" id="IPR013083">
    <property type="entry name" value="Znf_RING/FYVE/PHD"/>
</dbReference>
<dbReference type="EC" id="2.3.2.27" evidence="2"/>
<dbReference type="SUPFAM" id="SSF57850">
    <property type="entry name" value="RING/U-box"/>
    <property type="match status" value="1"/>
</dbReference>
<dbReference type="EMBL" id="CAJGYO010000017">
    <property type="protein sequence ID" value="CAD6334526.1"/>
    <property type="molecule type" value="Genomic_DNA"/>
</dbReference>
<proteinExistence type="predicted"/>
<keyword evidence="3" id="KW-0808">Transferase</keyword>
<dbReference type="Proteomes" id="UP000604825">
    <property type="component" value="Unassembled WGS sequence"/>
</dbReference>
<feature type="domain" description="RING-type" evidence="10">
    <location>
        <begin position="573"/>
        <end position="614"/>
    </location>
</feature>
<evidence type="ECO:0000256" key="7">
    <source>
        <dbReference type="ARBA" id="ARBA00022833"/>
    </source>
</evidence>
<gene>
    <name evidence="11" type="ORF">NCGR_LOCUS58624</name>
</gene>
<dbReference type="GO" id="GO:0061630">
    <property type="term" value="F:ubiquitin protein ligase activity"/>
    <property type="evidence" value="ECO:0007669"/>
    <property type="project" value="UniProtKB-EC"/>
</dbReference>
<evidence type="ECO:0000256" key="1">
    <source>
        <dbReference type="ARBA" id="ARBA00000900"/>
    </source>
</evidence>
<dbReference type="Pfam" id="PF13639">
    <property type="entry name" value="zf-RING_2"/>
    <property type="match status" value="1"/>
</dbReference>
<keyword evidence="12" id="KW-1185">Reference proteome</keyword>
<keyword evidence="5 8" id="KW-0863">Zinc-finger</keyword>
<dbReference type="PANTHER" id="PTHR22937">
    <property type="entry name" value="E3 UBIQUITIN-PROTEIN LIGASE RNF165"/>
    <property type="match status" value="1"/>
</dbReference>
<name>A0A811S188_9POAL</name>
<feature type="compositionally biased region" description="Polar residues" evidence="9">
    <location>
        <begin position="143"/>
        <end position="154"/>
    </location>
</feature>
<dbReference type="Gene3D" id="3.30.40.10">
    <property type="entry name" value="Zinc/RING finger domain, C3HC4 (zinc finger)"/>
    <property type="match status" value="1"/>
</dbReference>
<evidence type="ECO:0000313" key="11">
    <source>
        <dbReference type="EMBL" id="CAD6334526.1"/>
    </source>
</evidence>
<protein>
    <recommendedName>
        <fullName evidence="2">RING-type E3 ubiquitin transferase</fullName>
        <ecNumber evidence="2">2.3.2.27</ecNumber>
    </recommendedName>
</protein>
<evidence type="ECO:0000256" key="4">
    <source>
        <dbReference type="ARBA" id="ARBA00022723"/>
    </source>
</evidence>
<evidence type="ECO:0000256" key="5">
    <source>
        <dbReference type="ARBA" id="ARBA00022771"/>
    </source>
</evidence>